<accession>A0A1I0N0N9</accession>
<proteinExistence type="predicted"/>
<gene>
    <name evidence="1" type="ORF">SAMN04487850_0886</name>
</gene>
<dbReference type="AlphaFoldDB" id="A0A1I0N0N9"/>
<dbReference type="Proteomes" id="UP000199373">
    <property type="component" value="Unassembled WGS sequence"/>
</dbReference>
<name>A0A1I0N0N9_9BACT</name>
<keyword evidence="2" id="KW-1185">Reference proteome</keyword>
<reference evidence="1 2" key="1">
    <citation type="submission" date="2016-10" db="EMBL/GenBank/DDBJ databases">
        <authorList>
            <person name="de Groot N.N."/>
        </authorList>
    </citation>
    <scope>NUCLEOTIDE SEQUENCE [LARGE SCALE GENOMIC DNA]</scope>
    <source>
        <strain evidence="1 2">TC2-24</strain>
    </source>
</reference>
<evidence type="ECO:0000313" key="1">
    <source>
        <dbReference type="EMBL" id="SEV94616.1"/>
    </source>
</evidence>
<evidence type="ECO:0000313" key="2">
    <source>
        <dbReference type="Proteomes" id="UP000199373"/>
    </source>
</evidence>
<protein>
    <submittedName>
        <fullName evidence="1">Uncharacterized protein</fullName>
    </submittedName>
</protein>
<dbReference type="EMBL" id="FOIQ01000002">
    <property type="protein sequence ID" value="SEV94616.1"/>
    <property type="molecule type" value="Genomic_DNA"/>
</dbReference>
<organism evidence="1 2">
    <name type="scientific">Prevotella aff. ruminicola Tc2-24</name>
    <dbReference type="NCBI Taxonomy" id="81582"/>
    <lineage>
        <taxon>Bacteria</taxon>
        <taxon>Pseudomonadati</taxon>
        <taxon>Bacteroidota</taxon>
        <taxon>Bacteroidia</taxon>
        <taxon>Bacteroidales</taxon>
        <taxon>Prevotellaceae</taxon>
        <taxon>Prevotella</taxon>
    </lineage>
</organism>
<sequence length="220" mass="25963">MALLFVLSLNAQCHQIGLSQDSVSFQIPKEVESDLGYNKLLGRYVLSAMKNESCDALHRDSLMSLYVRSSFEKTIMYLCDSANYANSNFIYEDVSRWVETLPNLLSYCSNKEIQYALCDSLLNKGCEIGLLAMWDSCDINRLENYRNYRDFQISQKNAYLLGDLLVISHNSKNKKEYKYIIRQLRRIDEKYYLFLRKQFNSRNRVTYYEYLANFNDYLCN</sequence>